<dbReference type="AlphaFoldDB" id="A0A4S2MT74"/>
<feature type="coiled-coil region" evidence="1">
    <location>
        <begin position="167"/>
        <end position="205"/>
    </location>
</feature>
<organism evidence="3 4">
    <name type="scientific">Ascodesmis nigricans</name>
    <dbReference type="NCBI Taxonomy" id="341454"/>
    <lineage>
        <taxon>Eukaryota</taxon>
        <taxon>Fungi</taxon>
        <taxon>Dikarya</taxon>
        <taxon>Ascomycota</taxon>
        <taxon>Pezizomycotina</taxon>
        <taxon>Pezizomycetes</taxon>
        <taxon>Pezizales</taxon>
        <taxon>Ascodesmidaceae</taxon>
        <taxon>Ascodesmis</taxon>
    </lineage>
</organism>
<dbReference type="OrthoDB" id="4160836at2759"/>
<feature type="compositionally biased region" description="Basic residues" evidence="2">
    <location>
        <begin position="138"/>
        <end position="151"/>
    </location>
</feature>
<accession>A0A4S2MT74</accession>
<keyword evidence="1" id="KW-0175">Coiled coil</keyword>
<feature type="compositionally biased region" description="Polar residues" evidence="2">
    <location>
        <begin position="269"/>
        <end position="279"/>
    </location>
</feature>
<evidence type="ECO:0000313" key="4">
    <source>
        <dbReference type="Proteomes" id="UP000298138"/>
    </source>
</evidence>
<dbReference type="InParanoid" id="A0A4S2MT74"/>
<dbReference type="Proteomes" id="UP000298138">
    <property type="component" value="Unassembled WGS sequence"/>
</dbReference>
<evidence type="ECO:0000256" key="1">
    <source>
        <dbReference type="SAM" id="Coils"/>
    </source>
</evidence>
<gene>
    <name evidence="3" type="ORF">EX30DRAFT_365201</name>
</gene>
<proteinExistence type="predicted"/>
<protein>
    <submittedName>
        <fullName evidence="3">Uncharacterized protein</fullName>
    </submittedName>
</protein>
<feature type="region of interest" description="Disordered" evidence="2">
    <location>
        <begin position="269"/>
        <end position="288"/>
    </location>
</feature>
<dbReference type="EMBL" id="ML220130">
    <property type="protein sequence ID" value="TGZ79681.1"/>
    <property type="molecule type" value="Genomic_DNA"/>
</dbReference>
<reference evidence="3 4" key="1">
    <citation type="submission" date="2019-04" db="EMBL/GenBank/DDBJ databases">
        <title>Comparative genomics and transcriptomics to analyze fruiting body development in filamentous ascomycetes.</title>
        <authorList>
            <consortium name="DOE Joint Genome Institute"/>
            <person name="Lutkenhaus R."/>
            <person name="Traeger S."/>
            <person name="Breuer J."/>
            <person name="Kuo A."/>
            <person name="Lipzen A."/>
            <person name="Pangilinan J."/>
            <person name="Dilworth D."/>
            <person name="Sandor L."/>
            <person name="Poggeler S."/>
            <person name="Barry K."/>
            <person name="Grigoriev I.V."/>
            <person name="Nowrousian M."/>
        </authorList>
    </citation>
    <scope>NUCLEOTIDE SEQUENCE [LARGE SCALE GENOMIC DNA]</scope>
    <source>
        <strain evidence="3 4">CBS 389.68</strain>
    </source>
</reference>
<feature type="region of interest" description="Disordered" evidence="2">
    <location>
        <begin position="1"/>
        <end position="164"/>
    </location>
</feature>
<sequence>MSDRPPPSLHRPGALRRSPVPLVNPSPFLHTDIHPPSSLPAVSPSHFGGSAVPDSEPKSLLQPSNSLSKPVHEFSTKGAPQKSGDLWGQGISKKPTPTPQPVHPAPTKSTTQRDDVRIGTGVTEKSRPNPLRKPTPPKIHKPSPPRIHKSQPSKSPSPSRETESTYATILRARIEALEKTNNDLLRQIEAERSRIEAQKQQEKLQDDIISRLLAANDSSLPAVPSSTATAPRWDFQLALAPGDIPSVKPLPFGLPELTAFSRLRFDTVSTTPVPSEGPNTTGTTVSTTIKGRVDGTGVWFHLTWHTTTVPSPSNATEPDIFISSIPYISLPAWTHPELNSLITETAHTRDISHLLYSISSYASLAQLRARTWKSLSLPAAPGRRVVVIPVPIRGNKRGVELVVKWDIEVDDVGEARSVVEGDVRVPRKWREGREGEWRGLGGLFRGLVRERGVMEAVRGVGRVVAGKQ</sequence>
<dbReference type="STRING" id="341454.A0A4S2MT74"/>
<keyword evidence="4" id="KW-1185">Reference proteome</keyword>
<evidence type="ECO:0000256" key="2">
    <source>
        <dbReference type="SAM" id="MobiDB-lite"/>
    </source>
</evidence>
<evidence type="ECO:0000313" key="3">
    <source>
        <dbReference type="EMBL" id="TGZ79681.1"/>
    </source>
</evidence>
<name>A0A4S2MT74_9PEZI</name>